<protein>
    <submittedName>
        <fullName evidence="2">Uncharacterized protein</fullName>
    </submittedName>
</protein>
<keyword evidence="3" id="KW-1185">Reference proteome</keyword>
<proteinExistence type="predicted"/>
<name>A0A133XPE1_9ACTN</name>
<gene>
    <name evidence="2" type="ORF">HMPREF3192_01488</name>
</gene>
<accession>A0A133XPE1</accession>
<dbReference type="RefSeq" id="WP_066306725.1">
    <property type="nucleotide sequence ID" value="NZ_KQ959517.1"/>
</dbReference>
<dbReference type="Proteomes" id="UP000070675">
    <property type="component" value="Unassembled WGS sequence"/>
</dbReference>
<evidence type="ECO:0000313" key="2">
    <source>
        <dbReference type="EMBL" id="KXB32808.1"/>
    </source>
</evidence>
<sequence length="109" mass="12672">MFPKPYAMTLKLTPEQFRFLKTKSNRTDYVRRLIDQAREKADTPSVFGRGFELIKRKLIRMEIEAEVLQQTKDASEQKEILSALQKDMLSALQRDISVAKQAIEALQEL</sequence>
<feature type="coiled-coil region" evidence="1">
    <location>
        <begin position="58"/>
        <end position="109"/>
    </location>
</feature>
<dbReference type="STRING" id="1393034.HMPREF3192_01488"/>
<dbReference type="EMBL" id="LSCR01000045">
    <property type="protein sequence ID" value="KXB32808.1"/>
    <property type="molecule type" value="Genomic_DNA"/>
</dbReference>
<organism evidence="2 3">
    <name type="scientific">Atopobium deltae</name>
    <dbReference type="NCBI Taxonomy" id="1393034"/>
    <lineage>
        <taxon>Bacteria</taxon>
        <taxon>Bacillati</taxon>
        <taxon>Actinomycetota</taxon>
        <taxon>Coriobacteriia</taxon>
        <taxon>Coriobacteriales</taxon>
        <taxon>Atopobiaceae</taxon>
        <taxon>Atopobium</taxon>
    </lineage>
</organism>
<evidence type="ECO:0000256" key="1">
    <source>
        <dbReference type="SAM" id="Coils"/>
    </source>
</evidence>
<dbReference type="AlphaFoldDB" id="A0A133XPE1"/>
<comment type="caution">
    <text evidence="2">The sequence shown here is derived from an EMBL/GenBank/DDBJ whole genome shotgun (WGS) entry which is preliminary data.</text>
</comment>
<evidence type="ECO:0000313" key="3">
    <source>
        <dbReference type="Proteomes" id="UP000070675"/>
    </source>
</evidence>
<dbReference type="PATRIC" id="fig|1393034.3.peg.1449"/>
<keyword evidence="1" id="KW-0175">Coiled coil</keyword>
<reference evidence="3" key="1">
    <citation type="submission" date="2016-01" db="EMBL/GenBank/DDBJ databases">
        <authorList>
            <person name="Mitreva M."/>
            <person name="Pepin K.H."/>
            <person name="Mihindukulasuriya K.A."/>
            <person name="Fulton R."/>
            <person name="Fronick C."/>
            <person name="O'Laughlin M."/>
            <person name="Miner T."/>
            <person name="Herter B."/>
            <person name="Rosa B.A."/>
            <person name="Cordes M."/>
            <person name="Tomlinson C."/>
            <person name="Wollam A."/>
            <person name="Palsikar V.B."/>
            <person name="Mardis E.R."/>
            <person name="Wilson R.K."/>
        </authorList>
    </citation>
    <scope>NUCLEOTIDE SEQUENCE [LARGE SCALE GENOMIC DNA]</scope>
    <source>
        <strain evidence="3">DNF00019</strain>
    </source>
</reference>